<evidence type="ECO:0000313" key="1">
    <source>
        <dbReference type="EMBL" id="EQB58225.1"/>
    </source>
</evidence>
<evidence type="ECO:0000313" key="2">
    <source>
        <dbReference type="Proteomes" id="UP000015530"/>
    </source>
</evidence>
<protein>
    <submittedName>
        <fullName evidence="1">Uncharacterized protein</fullName>
    </submittedName>
</protein>
<dbReference type="HOGENOM" id="CLU_3421339_0_0_1"/>
<sequence>MLTVIGVGTLITMWGLYPYSNIPP</sequence>
<comment type="caution">
    <text evidence="1">The sequence shown here is derived from an EMBL/GenBank/DDBJ whole genome shotgun (WGS) entry which is preliminary data.</text>
</comment>
<organism evidence="1 2">
    <name type="scientific">Colletotrichum gloeosporioides (strain Cg-14)</name>
    <name type="common">Anthracnose fungus</name>
    <name type="synonym">Glomerella cingulata</name>
    <dbReference type="NCBI Taxonomy" id="1237896"/>
    <lineage>
        <taxon>Eukaryota</taxon>
        <taxon>Fungi</taxon>
        <taxon>Dikarya</taxon>
        <taxon>Ascomycota</taxon>
        <taxon>Pezizomycotina</taxon>
        <taxon>Sordariomycetes</taxon>
        <taxon>Hypocreomycetidae</taxon>
        <taxon>Glomerellales</taxon>
        <taxon>Glomerellaceae</taxon>
        <taxon>Colletotrichum</taxon>
        <taxon>Colletotrichum gloeosporioides species complex</taxon>
    </lineage>
</organism>
<accession>T0MB60</accession>
<name>T0MB60_COLGC</name>
<reference evidence="2" key="1">
    <citation type="journal article" date="2013" name="Mol. Plant Microbe Interact.">
        <title>Global aspects of pacC regulation of pathogenicity genes in Colletotrichum gloeosporioides as revealed by transcriptome analysis.</title>
        <authorList>
            <person name="Alkan N."/>
            <person name="Meng X."/>
            <person name="Friedlander G."/>
            <person name="Reuveni E."/>
            <person name="Sukno S."/>
            <person name="Sherman A."/>
            <person name="Thon M."/>
            <person name="Fluhr R."/>
            <person name="Prusky D."/>
        </authorList>
    </citation>
    <scope>NUCLEOTIDE SEQUENCE [LARGE SCALE GENOMIC DNA]</scope>
    <source>
        <strain evidence="2">Cg-14</strain>
    </source>
</reference>
<proteinExistence type="predicted"/>
<dbReference type="Proteomes" id="UP000015530">
    <property type="component" value="Unassembled WGS sequence"/>
</dbReference>
<dbReference type="EMBL" id="AMYD01000331">
    <property type="protein sequence ID" value="EQB58225.1"/>
    <property type="molecule type" value="Genomic_DNA"/>
</dbReference>
<dbReference type="AlphaFoldDB" id="T0MB60"/>
<gene>
    <name evidence="1" type="ORF">CGLO_01552</name>
</gene>